<evidence type="ECO:0000313" key="2">
    <source>
        <dbReference type="EMBL" id="KAJ3053061.1"/>
    </source>
</evidence>
<reference evidence="2" key="1">
    <citation type="submission" date="2020-05" db="EMBL/GenBank/DDBJ databases">
        <title>Phylogenomic resolution of chytrid fungi.</title>
        <authorList>
            <person name="Stajich J.E."/>
            <person name="Amses K."/>
            <person name="Simmons R."/>
            <person name="Seto K."/>
            <person name="Myers J."/>
            <person name="Bonds A."/>
            <person name="Quandt C.A."/>
            <person name="Barry K."/>
            <person name="Liu P."/>
            <person name="Grigoriev I."/>
            <person name="Longcore J.E."/>
            <person name="James T.Y."/>
        </authorList>
    </citation>
    <scope>NUCLEOTIDE SEQUENCE</scope>
    <source>
        <strain evidence="2">JEL0318</strain>
    </source>
</reference>
<gene>
    <name evidence="2" type="ORF">HK097_005135</name>
</gene>
<accession>A0AAD5SFQ7</accession>
<dbReference type="AlphaFoldDB" id="A0AAD5SFQ7"/>
<organism evidence="2 3">
    <name type="scientific">Rhizophlyctis rosea</name>
    <dbReference type="NCBI Taxonomy" id="64517"/>
    <lineage>
        <taxon>Eukaryota</taxon>
        <taxon>Fungi</taxon>
        <taxon>Fungi incertae sedis</taxon>
        <taxon>Chytridiomycota</taxon>
        <taxon>Chytridiomycota incertae sedis</taxon>
        <taxon>Chytridiomycetes</taxon>
        <taxon>Rhizophlyctidales</taxon>
        <taxon>Rhizophlyctidaceae</taxon>
        <taxon>Rhizophlyctis</taxon>
    </lineage>
</organism>
<dbReference type="Proteomes" id="UP001212841">
    <property type="component" value="Unassembled WGS sequence"/>
</dbReference>
<keyword evidence="3" id="KW-1185">Reference proteome</keyword>
<name>A0AAD5SFQ7_9FUNG</name>
<evidence type="ECO:0000256" key="1">
    <source>
        <dbReference type="SAM" id="MobiDB-lite"/>
    </source>
</evidence>
<feature type="region of interest" description="Disordered" evidence="1">
    <location>
        <begin position="1"/>
        <end position="59"/>
    </location>
</feature>
<dbReference type="EMBL" id="JADGJD010000241">
    <property type="protein sequence ID" value="KAJ3053061.1"/>
    <property type="molecule type" value="Genomic_DNA"/>
</dbReference>
<comment type="caution">
    <text evidence="2">The sequence shown here is derived from an EMBL/GenBank/DDBJ whole genome shotgun (WGS) entry which is preliminary data.</text>
</comment>
<evidence type="ECO:0000313" key="3">
    <source>
        <dbReference type="Proteomes" id="UP001212841"/>
    </source>
</evidence>
<protein>
    <submittedName>
        <fullName evidence="2">Uncharacterized protein</fullName>
    </submittedName>
</protein>
<sequence>MSIDETEEGDNSQNLKRPLKEDAKAKAAKKKKLTPAQNALAKADRTGMKSISSFFGKKG</sequence>
<feature type="compositionally biased region" description="Acidic residues" evidence="1">
    <location>
        <begin position="1"/>
        <end position="10"/>
    </location>
</feature>
<proteinExistence type="predicted"/>